<reference evidence="2 3" key="1">
    <citation type="submission" date="2024-01" db="EMBL/GenBank/DDBJ databases">
        <title>The genomes of 5 underutilized Papilionoideae crops provide insights into root nodulation and disease resistance.</title>
        <authorList>
            <person name="Yuan L."/>
        </authorList>
    </citation>
    <scope>NUCLEOTIDE SEQUENCE [LARGE SCALE GENOMIC DNA]</scope>
    <source>
        <strain evidence="2">LY-2023</strain>
        <tissue evidence="2">Leaf</tissue>
    </source>
</reference>
<evidence type="ECO:0000313" key="2">
    <source>
        <dbReference type="EMBL" id="KAK7301292.1"/>
    </source>
</evidence>
<proteinExistence type="predicted"/>
<protein>
    <submittedName>
        <fullName evidence="2">Uncharacterized protein</fullName>
    </submittedName>
</protein>
<evidence type="ECO:0000313" key="3">
    <source>
        <dbReference type="Proteomes" id="UP001359559"/>
    </source>
</evidence>
<dbReference type="EMBL" id="JAYKXN010000003">
    <property type="protein sequence ID" value="KAK7301292.1"/>
    <property type="molecule type" value="Genomic_DNA"/>
</dbReference>
<dbReference type="AlphaFoldDB" id="A0AAN9PL44"/>
<sequence length="96" mass="11193">MQNENTITKGVTIRVYVESSRTRSSKNPTHKTEPNPHFRMPKTTGTQGYDRKAQLLAYARELRKIARSENIQIQLPHNIQRKLKNVSKKLSYKDKV</sequence>
<dbReference type="Proteomes" id="UP001359559">
    <property type="component" value="Unassembled WGS sequence"/>
</dbReference>
<accession>A0AAN9PL44</accession>
<organism evidence="2 3">
    <name type="scientific">Clitoria ternatea</name>
    <name type="common">Butterfly pea</name>
    <dbReference type="NCBI Taxonomy" id="43366"/>
    <lineage>
        <taxon>Eukaryota</taxon>
        <taxon>Viridiplantae</taxon>
        <taxon>Streptophyta</taxon>
        <taxon>Embryophyta</taxon>
        <taxon>Tracheophyta</taxon>
        <taxon>Spermatophyta</taxon>
        <taxon>Magnoliopsida</taxon>
        <taxon>eudicotyledons</taxon>
        <taxon>Gunneridae</taxon>
        <taxon>Pentapetalae</taxon>
        <taxon>rosids</taxon>
        <taxon>fabids</taxon>
        <taxon>Fabales</taxon>
        <taxon>Fabaceae</taxon>
        <taxon>Papilionoideae</taxon>
        <taxon>50 kb inversion clade</taxon>
        <taxon>NPAAA clade</taxon>
        <taxon>indigoferoid/millettioid clade</taxon>
        <taxon>Phaseoleae</taxon>
        <taxon>Clitoria</taxon>
    </lineage>
</organism>
<feature type="region of interest" description="Disordered" evidence="1">
    <location>
        <begin position="18"/>
        <end position="50"/>
    </location>
</feature>
<gene>
    <name evidence="2" type="ORF">RJT34_12153</name>
</gene>
<keyword evidence="3" id="KW-1185">Reference proteome</keyword>
<evidence type="ECO:0000256" key="1">
    <source>
        <dbReference type="SAM" id="MobiDB-lite"/>
    </source>
</evidence>
<comment type="caution">
    <text evidence="2">The sequence shown here is derived from an EMBL/GenBank/DDBJ whole genome shotgun (WGS) entry which is preliminary data.</text>
</comment>
<name>A0AAN9PL44_CLITE</name>